<dbReference type="EC" id="5.2.1.8" evidence="5"/>
<comment type="function">
    <text evidence="1">PPIases accelerate the folding of proteins. It catalyzes the cis-trans isomerization of proline imidic peptide bonds in oligopeptides.</text>
</comment>
<feature type="region of interest" description="Disordered" evidence="2">
    <location>
        <begin position="252"/>
        <end position="276"/>
    </location>
</feature>
<dbReference type="GO" id="GO:0003755">
    <property type="term" value="F:peptidyl-prolyl cis-trans isomerase activity"/>
    <property type="evidence" value="ECO:0007669"/>
    <property type="project" value="UniProtKB-EC"/>
</dbReference>
<dbReference type="EMBL" id="JBHTIW010000013">
    <property type="protein sequence ID" value="MFD0921481.1"/>
    <property type="molecule type" value="Genomic_DNA"/>
</dbReference>
<keyword evidence="5" id="KW-0413">Isomerase</keyword>
<proteinExistence type="predicted"/>
<keyword evidence="3" id="KW-1133">Transmembrane helix</keyword>
<evidence type="ECO:0000313" key="6">
    <source>
        <dbReference type="Proteomes" id="UP001597018"/>
    </source>
</evidence>
<comment type="caution">
    <text evidence="5">The sequence shown here is derived from an EMBL/GenBank/DDBJ whole genome shotgun (WGS) entry which is preliminary data.</text>
</comment>
<organism evidence="5 6">
    <name type="scientific">Saccharopolyspora rosea</name>
    <dbReference type="NCBI Taxonomy" id="524884"/>
    <lineage>
        <taxon>Bacteria</taxon>
        <taxon>Bacillati</taxon>
        <taxon>Actinomycetota</taxon>
        <taxon>Actinomycetes</taxon>
        <taxon>Pseudonocardiales</taxon>
        <taxon>Pseudonocardiaceae</taxon>
        <taxon>Saccharopolyspora</taxon>
    </lineage>
</organism>
<keyword evidence="6" id="KW-1185">Reference proteome</keyword>
<dbReference type="Gene3D" id="2.40.100.10">
    <property type="entry name" value="Cyclophilin-like"/>
    <property type="match status" value="1"/>
</dbReference>
<evidence type="ECO:0000256" key="1">
    <source>
        <dbReference type="ARBA" id="ARBA00002388"/>
    </source>
</evidence>
<feature type="compositionally biased region" description="Polar residues" evidence="2">
    <location>
        <begin position="55"/>
        <end position="72"/>
    </location>
</feature>
<feature type="domain" description="PPIase cyclophilin-type" evidence="4">
    <location>
        <begin position="112"/>
        <end position="274"/>
    </location>
</feature>
<feature type="transmembrane region" description="Helical" evidence="3">
    <location>
        <begin position="31"/>
        <end position="51"/>
    </location>
</feature>
<dbReference type="InterPro" id="IPR044666">
    <property type="entry name" value="Cyclophilin_A-like"/>
</dbReference>
<feature type="region of interest" description="Disordered" evidence="2">
    <location>
        <begin position="1"/>
        <end position="22"/>
    </location>
</feature>
<protein>
    <submittedName>
        <fullName evidence="5">Peptidylprolyl isomerase</fullName>
        <ecNumber evidence="5">5.2.1.8</ecNumber>
    </submittedName>
</protein>
<feature type="region of interest" description="Disordered" evidence="2">
    <location>
        <begin position="160"/>
        <end position="184"/>
    </location>
</feature>
<sequence length="276" mass="28711">MPSNEQRRQAAKRKLERQLQRRAEQAKRRRMITIGTAIVVVAAVVVGVFYVTRSGEQPSSASPEQGPQTSSGPCAYTGTPGEPAAKPVGMPPDPNPTPAGGVAHVTMDTSQGAIPLTLDRAKAPCTVQSFQHLVQAKFFDNTDCHRLTTTEGLKVLQCGDPTASGRGGPGYSIKDEPPKGLAPAPAPYDQGGAVVYPRGTLAMAKSPAPNSGGSQFFMVYGDSYLPPQYTAFGTIGEDGLKVLDKVAAAGAQQGEMGPGDGKPNLPVHINTASSSA</sequence>
<gene>
    <name evidence="5" type="ORF">ACFQ16_17195</name>
</gene>
<keyword evidence="3" id="KW-0812">Transmembrane</keyword>
<feature type="region of interest" description="Disordered" evidence="2">
    <location>
        <begin position="55"/>
        <end position="104"/>
    </location>
</feature>
<accession>A0ABW3FSD3</accession>
<evidence type="ECO:0000256" key="3">
    <source>
        <dbReference type="SAM" id="Phobius"/>
    </source>
</evidence>
<evidence type="ECO:0000313" key="5">
    <source>
        <dbReference type="EMBL" id="MFD0921481.1"/>
    </source>
</evidence>
<dbReference type="PROSITE" id="PS50072">
    <property type="entry name" value="CSA_PPIASE_2"/>
    <property type="match status" value="1"/>
</dbReference>
<dbReference type="InterPro" id="IPR029000">
    <property type="entry name" value="Cyclophilin-like_dom_sf"/>
</dbReference>
<dbReference type="InterPro" id="IPR002130">
    <property type="entry name" value="Cyclophilin-type_PPIase_dom"/>
</dbReference>
<dbReference type="Proteomes" id="UP001597018">
    <property type="component" value="Unassembled WGS sequence"/>
</dbReference>
<dbReference type="PANTHER" id="PTHR45625:SF3">
    <property type="entry name" value="PEPTIDYL-PROLYL CIS-TRANS ISOMERASE B-RELATED"/>
    <property type="match status" value="1"/>
</dbReference>
<dbReference type="PANTHER" id="PTHR45625">
    <property type="entry name" value="PEPTIDYL-PROLYL CIS-TRANS ISOMERASE-RELATED"/>
    <property type="match status" value="1"/>
</dbReference>
<evidence type="ECO:0000259" key="4">
    <source>
        <dbReference type="PROSITE" id="PS50072"/>
    </source>
</evidence>
<reference evidence="6" key="1">
    <citation type="journal article" date="2019" name="Int. J. Syst. Evol. Microbiol.">
        <title>The Global Catalogue of Microorganisms (GCM) 10K type strain sequencing project: providing services to taxonomists for standard genome sequencing and annotation.</title>
        <authorList>
            <consortium name="The Broad Institute Genomics Platform"/>
            <consortium name="The Broad Institute Genome Sequencing Center for Infectious Disease"/>
            <person name="Wu L."/>
            <person name="Ma J."/>
        </authorList>
    </citation>
    <scope>NUCLEOTIDE SEQUENCE [LARGE SCALE GENOMIC DNA]</scope>
    <source>
        <strain evidence="6">CCUG 56401</strain>
    </source>
</reference>
<name>A0ABW3FSD3_9PSEU</name>
<evidence type="ECO:0000256" key="2">
    <source>
        <dbReference type="SAM" id="MobiDB-lite"/>
    </source>
</evidence>
<dbReference type="RefSeq" id="WP_263248628.1">
    <property type="nucleotide sequence ID" value="NZ_BAABLT010000029.1"/>
</dbReference>
<keyword evidence="3" id="KW-0472">Membrane</keyword>
<dbReference type="Pfam" id="PF00160">
    <property type="entry name" value="Pro_isomerase"/>
    <property type="match status" value="1"/>
</dbReference>
<dbReference type="SUPFAM" id="SSF50891">
    <property type="entry name" value="Cyclophilin-like"/>
    <property type="match status" value="1"/>
</dbReference>